<dbReference type="RefSeq" id="WP_131180811.1">
    <property type="nucleotide sequence ID" value="NZ_QJUI01000012.1"/>
</dbReference>
<dbReference type="EMBL" id="QJUI01000012">
    <property type="protein sequence ID" value="TBU77635.1"/>
    <property type="molecule type" value="Genomic_DNA"/>
</dbReference>
<comment type="caution">
    <text evidence="2">The sequence shown here is derived from an EMBL/GenBank/DDBJ whole genome shotgun (WGS) entry which is preliminary data.</text>
</comment>
<evidence type="ECO:0000313" key="2">
    <source>
        <dbReference type="EMBL" id="TBU77635.1"/>
    </source>
</evidence>
<dbReference type="InterPro" id="IPR010752">
    <property type="entry name" value="DUF1329"/>
</dbReference>
<sequence length="455" mass="50944">MKTTKRLLQTGALTLSLLACGVMAAVSPDEAAKLGDTLTPLGAEKAGNADGSIPAWTGGLPVNAAAVDGGGFLADPFPNEKPLFTITAQNVEQYKDKLTPGQYAMFKRYPETYRMPVFPTHRTATVPDNIIAATRNNAVNTKLLPGGTGLENFELANPFPIPKDGLEAIWNHITRYRGGSVRRNVVQVTPQANGSFSPVSLQEEFAFRSMMPGVDTSKPSNILFYFKQRVTAPSRLAGNVLLVHETLDQVKEPRMAWLYNAGQRRVRRAPQVSYDGPGTAADGLRTSDNLDMYNGSPDRYDWQLLGKKEIYIPYNSYRLDSPKLKYADIVKAGHLNPDLTRYELHRVWHVTATLKQGERHIYAKRDFYIDEDTWQAAAIDHYDGRGTLWRVAESHALYYYDKQVPWYSVESIHDLLSGRYLALGLKNEEKRAYEFDYPAKESDYTPAALRQSGVR</sequence>
<dbReference type="OrthoDB" id="178023at2"/>
<organism evidence="2 3">
    <name type="scientific">Phytopseudomonas daroniae</name>
    <dbReference type="NCBI Taxonomy" id="2487519"/>
    <lineage>
        <taxon>Bacteria</taxon>
        <taxon>Pseudomonadati</taxon>
        <taxon>Pseudomonadota</taxon>
        <taxon>Gammaproteobacteria</taxon>
        <taxon>Pseudomonadales</taxon>
        <taxon>Pseudomonadaceae</taxon>
        <taxon>Phytopseudomonas</taxon>
    </lineage>
</organism>
<dbReference type="Proteomes" id="UP000292302">
    <property type="component" value="Unassembled WGS sequence"/>
</dbReference>
<evidence type="ECO:0000256" key="1">
    <source>
        <dbReference type="SAM" id="SignalP"/>
    </source>
</evidence>
<dbReference type="PROSITE" id="PS51257">
    <property type="entry name" value="PROKAR_LIPOPROTEIN"/>
    <property type="match status" value="1"/>
</dbReference>
<keyword evidence="1" id="KW-0732">Signal</keyword>
<gene>
    <name evidence="2" type="ORF">DNK06_15080</name>
</gene>
<dbReference type="AlphaFoldDB" id="A0A4Q9QKX9"/>
<feature type="signal peptide" evidence="1">
    <location>
        <begin position="1"/>
        <end position="24"/>
    </location>
</feature>
<accession>A0A4Q9QKX9</accession>
<name>A0A4Q9QKX9_9GAMM</name>
<dbReference type="Pfam" id="PF07044">
    <property type="entry name" value="DUF1329"/>
    <property type="match status" value="1"/>
</dbReference>
<keyword evidence="3" id="KW-1185">Reference proteome</keyword>
<evidence type="ECO:0000313" key="3">
    <source>
        <dbReference type="Proteomes" id="UP000292302"/>
    </source>
</evidence>
<dbReference type="CDD" id="cd16329">
    <property type="entry name" value="LolA_like"/>
    <property type="match status" value="1"/>
</dbReference>
<reference evidence="2 3" key="1">
    <citation type="submission" date="2018-06" db="EMBL/GenBank/DDBJ databases">
        <title>Three novel Pseudomonas species isolated from symptomatic oak.</title>
        <authorList>
            <person name="Bueno-Gonzalez V."/>
            <person name="Brady C."/>
        </authorList>
    </citation>
    <scope>NUCLEOTIDE SEQUENCE [LARGE SCALE GENOMIC DNA]</scope>
    <source>
        <strain evidence="2 3">P9A</strain>
    </source>
</reference>
<feature type="chain" id="PRO_5020488733" evidence="1">
    <location>
        <begin position="25"/>
        <end position="455"/>
    </location>
</feature>
<dbReference type="Gene3D" id="2.50.20.10">
    <property type="entry name" value="Lipoprotein localisation LolA/LolB/LppX"/>
    <property type="match status" value="1"/>
</dbReference>
<protein>
    <submittedName>
        <fullName evidence="2">DUF1329 domain-containing protein</fullName>
    </submittedName>
</protein>
<proteinExistence type="predicted"/>